<dbReference type="Proteomes" id="UP000324133">
    <property type="component" value="Unassembled WGS sequence"/>
</dbReference>
<proteinExistence type="predicted"/>
<name>A0A5B6TF21_9BACT</name>
<keyword evidence="2" id="KW-1185">Reference proteome</keyword>
<dbReference type="OrthoDB" id="895652at2"/>
<gene>
    <name evidence="1" type="ORF">FOA19_14650</name>
</gene>
<sequence>MFSVKSTFFLFLILFFPFILRIKTQHLEPYPALLLPSGATKLELMSDTLEVNSTELYGLTPNGTLKEVNPVRFFFPIPVQYMNPILLNDFGRVNPLENDKGGLVQLLKKFKVLRDKIIDANDEEELSKWLDSKLVEQGFTPGFLKAFKTTSTFSVKANRLLSKKLSNEKIILPNK</sequence>
<protein>
    <submittedName>
        <fullName evidence="1">Uncharacterized protein</fullName>
    </submittedName>
</protein>
<dbReference type="AlphaFoldDB" id="A0A5B6TF21"/>
<reference evidence="1 2" key="1">
    <citation type="submission" date="2019-07" db="EMBL/GenBank/DDBJ databases">
        <title>Rufibacter sp. nov., isolated from lake sediment.</title>
        <authorList>
            <person name="Qu J.-H."/>
        </authorList>
    </citation>
    <scope>NUCLEOTIDE SEQUENCE [LARGE SCALE GENOMIC DNA]</scope>
    <source>
        <strain evidence="1 2">NBS58-1</strain>
    </source>
</reference>
<organism evidence="1 2">
    <name type="scientific">Rufibacter hautae</name>
    <dbReference type="NCBI Taxonomy" id="2595005"/>
    <lineage>
        <taxon>Bacteria</taxon>
        <taxon>Pseudomonadati</taxon>
        <taxon>Bacteroidota</taxon>
        <taxon>Cytophagia</taxon>
        <taxon>Cytophagales</taxon>
        <taxon>Hymenobacteraceae</taxon>
        <taxon>Rufibacter</taxon>
    </lineage>
</organism>
<evidence type="ECO:0000313" key="2">
    <source>
        <dbReference type="Proteomes" id="UP000324133"/>
    </source>
</evidence>
<dbReference type="EMBL" id="VKKY01000002">
    <property type="protein sequence ID" value="KAA3438471.1"/>
    <property type="molecule type" value="Genomic_DNA"/>
</dbReference>
<dbReference type="RefSeq" id="WP_149091529.1">
    <property type="nucleotide sequence ID" value="NZ_VKKY01000002.1"/>
</dbReference>
<comment type="caution">
    <text evidence="1">The sequence shown here is derived from an EMBL/GenBank/DDBJ whole genome shotgun (WGS) entry which is preliminary data.</text>
</comment>
<accession>A0A5B6TF21</accession>
<evidence type="ECO:0000313" key="1">
    <source>
        <dbReference type="EMBL" id="KAA3438471.1"/>
    </source>
</evidence>